<proteinExistence type="predicted"/>
<dbReference type="Proteomes" id="UP000031549">
    <property type="component" value="Unassembled WGS sequence"/>
</dbReference>
<sequence>MGNGEWGMGNWEWGMGNGAGQGDKETRRQGDKENNSFSPSPPLPIPPSPYSPTPGASSRGTRPTHWLLPTPHFLLPTPFHYFALFRFF</sequence>
<feature type="compositionally biased region" description="Low complexity" evidence="1">
    <location>
        <begin position="53"/>
        <end position="63"/>
    </location>
</feature>
<name>A0A846H3F4_9CYAN</name>
<dbReference type="AlphaFoldDB" id="A0A846H3F4"/>
<comment type="caution">
    <text evidence="2">The sequence shown here is derived from an EMBL/GenBank/DDBJ whole genome shotgun (WGS) entry which is preliminary data.</text>
</comment>
<protein>
    <submittedName>
        <fullName evidence="2">Uncharacterized protein</fullName>
    </submittedName>
</protein>
<dbReference type="RefSeq" id="WP_163518481.1">
    <property type="nucleotide sequence ID" value="NZ_JTCM02000001.1"/>
</dbReference>
<organism evidence="2 3">
    <name type="scientific">Hassallia byssoidea VB512170</name>
    <dbReference type="NCBI Taxonomy" id="1304833"/>
    <lineage>
        <taxon>Bacteria</taxon>
        <taxon>Bacillati</taxon>
        <taxon>Cyanobacteriota</taxon>
        <taxon>Cyanophyceae</taxon>
        <taxon>Nostocales</taxon>
        <taxon>Tolypothrichaceae</taxon>
        <taxon>Hassallia</taxon>
    </lineage>
</organism>
<accession>A0A846H3F4</accession>
<gene>
    <name evidence="2" type="ORF">PI95_000845</name>
</gene>
<feature type="region of interest" description="Disordered" evidence="1">
    <location>
        <begin position="1"/>
        <end position="63"/>
    </location>
</feature>
<evidence type="ECO:0000256" key="1">
    <source>
        <dbReference type="SAM" id="MobiDB-lite"/>
    </source>
</evidence>
<dbReference type="EMBL" id="JTCM02000001">
    <property type="protein sequence ID" value="NEU71160.1"/>
    <property type="molecule type" value="Genomic_DNA"/>
</dbReference>
<reference evidence="2 3" key="1">
    <citation type="journal article" date="2015" name="Genome Announc.">
        <title>Draft Genome Sequence of Cyanobacterium Hassallia byssoidea Strain VB512170, Isolated from Monuments in India.</title>
        <authorList>
            <person name="Singh D."/>
            <person name="Chandrababunaidu M.M."/>
            <person name="Panda A."/>
            <person name="Sen D."/>
            <person name="Bhattacharyya S."/>
            <person name="Adhikary S.P."/>
            <person name="Tripathy S."/>
        </authorList>
    </citation>
    <scope>NUCLEOTIDE SEQUENCE [LARGE SCALE GENOMIC DNA]</scope>
    <source>
        <strain evidence="2 3">VB512170</strain>
    </source>
</reference>
<evidence type="ECO:0000313" key="2">
    <source>
        <dbReference type="EMBL" id="NEU71160.1"/>
    </source>
</evidence>
<feature type="compositionally biased region" description="Pro residues" evidence="1">
    <location>
        <begin position="39"/>
        <end position="52"/>
    </location>
</feature>
<keyword evidence="3" id="KW-1185">Reference proteome</keyword>
<feature type="compositionally biased region" description="Basic and acidic residues" evidence="1">
    <location>
        <begin position="22"/>
        <end position="34"/>
    </location>
</feature>
<evidence type="ECO:0000313" key="3">
    <source>
        <dbReference type="Proteomes" id="UP000031549"/>
    </source>
</evidence>